<reference evidence="4 5" key="1">
    <citation type="journal article" date="2024" name="Proc. Natl. Acad. Sci. U.S.A.">
        <title>The genetic regulatory architecture and epigenomic basis for age-related changes in rattlesnake venom.</title>
        <authorList>
            <person name="Hogan M.P."/>
            <person name="Holding M.L."/>
            <person name="Nystrom G.S."/>
            <person name="Colston T.J."/>
            <person name="Bartlett D.A."/>
            <person name="Mason A.J."/>
            <person name="Ellsworth S.A."/>
            <person name="Rautsaw R.M."/>
            <person name="Lawrence K.C."/>
            <person name="Strickland J.L."/>
            <person name="He B."/>
            <person name="Fraser P."/>
            <person name="Margres M.J."/>
            <person name="Gilbert D.M."/>
            <person name="Gibbs H.L."/>
            <person name="Parkinson C.L."/>
            <person name="Rokyta D.R."/>
        </authorList>
    </citation>
    <scope>NUCLEOTIDE SEQUENCE [LARGE SCALE GENOMIC DNA]</scope>
    <source>
        <strain evidence="4">DRR0105</strain>
    </source>
</reference>
<dbReference type="GO" id="GO:0015074">
    <property type="term" value="P:DNA integration"/>
    <property type="evidence" value="ECO:0007669"/>
    <property type="project" value="InterPro"/>
</dbReference>
<evidence type="ECO:0000313" key="5">
    <source>
        <dbReference type="Proteomes" id="UP001474421"/>
    </source>
</evidence>
<dbReference type="Pfam" id="PF00385">
    <property type="entry name" value="Chromo"/>
    <property type="match status" value="1"/>
</dbReference>
<comment type="subcellular location">
    <subcellularLocation>
        <location evidence="1">Nucleus</location>
    </subcellularLocation>
</comment>
<dbReference type="Gene3D" id="2.40.50.40">
    <property type="match status" value="1"/>
</dbReference>
<dbReference type="InterPro" id="IPR050951">
    <property type="entry name" value="Retrovirus_Pol_polyprotein"/>
</dbReference>
<dbReference type="CDD" id="cd18975">
    <property type="entry name" value="CD_MarY1_POL_like"/>
    <property type="match status" value="1"/>
</dbReference>
<feature type="domain" description="Chromo" evidence="2">
    <location>
        <begin position="230"/>
        <end position="279"/>
    </location>
</feature>
<dbReference type="InterPro" id="IPR023780">
    <property type="entry name" value="Chromo_domain"/>
</dbReference>
<dbReference type="SUPFAM" id="SSF54160">
    <property type="entry name" value="Chromo domain-like"/>
    <property type="match status" value="1"/>
</dbReference>
<comment type="caution">
    <text evidence="4">The sequence shown here is derived from an EMBL/GenBank/DDBJ whole genome shotgun (WGS) entry which is preliminary data.</text>
</comment>
<name>A0AAW1B0H2_CROAD</name>
<dbReference type="Gene3D" id="3.30.420.10">
    <property type="entry name" value="Ribonuclease H-like superfamily/Ribonuclease H"/>
    <property type="match status" value="1"/>
</dbReference>
<dbReference type="PROSITE" id="PS50013">
    <property type="entry name" value="CHROMO_2"/>
    <property type="match status" value="1"/>
</dbReference>
<evidence type="ECO:0000313" key="4">
    <source>
        <dbReference type="EMBL" id="KAK9395409.1"/>
    </source>
</evidence>
<accession>A0AAW1B0H2</accession>
<dbReference type="PROSITE" id="PS50994">
    <property type="entry name" value="INTEGRASE"/>
    <property type="match status" value="1"/>
</dbReference>
<dbReference type="GO" id="GO:0005634">
    <property type="term" value="C:nucleus"/>
    <property type="evidence" value="ECO:0007669"/>
    <property type="project" value="UniProtKB-SubCell"/>
</dbReference>
<keyword evidence="5" id="KW-1185">Reference proteome</keyword>
<feature type="domain" description="Integrase catalytic" evidence="3">
    <location>
        <begin position="1"/>
        <end position="93"/>
    </location>
</feature>
<gene>
    <name evidence="4" type="ORF">NXF25_018770</name>
</gene>
<dbReference type="InterPro" id="IPR036397">
    <property type="entry name" value="RNaseH_sf"/>
</dbReference>
<dbReference type="EMBL" id="JAOTOJ010000009">
    <property type="protein sequence ID" value="KAK9395409.1"/>
    <property type="molecule type" value="Genomic_DNA"/>
</dbReference>
<dbReference type="InterPro" id="IPR001584">
    <property type="entry name" value="Integrase_cat-core"/>
</dbReference>
<dbReference type="PANTHER" id="PTHR37984:SF15">
    <property type="entry name" value="INTEGRASE CATALYTIC DOMAIN-CONTAINING PROTEIN"/>
    <property type="match status" value="1"/>
</dbReference>
<dbReference type="SUPFAM" id="SSF53098">
    <property type="entry name" value="Ribonuclease H-like"/>
    <property type="match status" value="1"/>
</dbReference>
<evidence type="ECO:0000259" key="2">
    <source>
        <dbReference type="PROSITE" id="PS50013"/>
    </source>
</evidence>
<dbReference type="InterPro" id="IPR000953">
    <property type="entry name" value="Chromo/chromo_shadow_dom"/>
</dbReference>
<evidence type="ECO:0000256" key="1">
    <source>
        <dbReference type="ARBA" id="ARBA00004123"/>
    </source>
</evidence>
<dbReference type="AlphaFoldDB" id="A0AAW1B0H2"/>
<dbReference type="PANTHER" id="PTHR37984">
    <property type="entry name" value="PROTEIN CBG26694"/>
    <property type="match status" value="1"/>
</dbReference>
<dbReference type="InterPro" id="IPR056924">
    <property type="entry name" value="SH3_Tf2-1"/>
</dbReference>
<dbReference type="InterPro" id="IPR012337">
    <property type="entry name" value="RNaseH-like_sf"/>
</dbReference>
<organism evidence="4 5">
    <name type="scientific">Crotalus adamanteus</name>
    <name type="common">Eastern diamondback rattlesnake</name>
    <dbReference type="NCBI Taxonomy" id="8729"/>
    <lineage>
        <taxon>Eukaryota</taxon>
        <taxon>Metazoa</taxon>
        <taxon>Chordata</taxon>
        <taxon>Craniata</taxon>
        <taxon>Vertebrata</taxon>
        <taxon>Euteleostomi</taxon>
        <taxon>Lepidosauria</taxon>
        <taxon>Squamata</taxon>
        <taxon>Bifurcata</taxon>
        <taxon>Unidentata</taxon>
        <taxon>Episquamata</taxon>
        <taxon>Toxicofera</taxon>
        <taxon>Serpentes</taxon>
        <taxon>Colubroidea</taxon>
        <taxon>Viperidae</taxon>
        <taxon>Crotalinae</taxon>
        <taxon>Crotalus</taxon>
    </lineage>
</organism>
<dbReference type="Proteomes" id="UP001474421">
    <property type="component" value="Unassembled WGS sequence"/>
</dbReference>
<dbReference type="SMART" id="SM00298">
    <property type="entry name" value="CHROMO"/>
    <property type="match status" value="1"/>
</dbReference>
<evidence type="ECO:0000259" key="3">
    <source>
        <dbReference type="PROSITE" id="PS50994"/>
    </source>
</evidence>
<dbReference type="InterPro" id="IPR016197">
    <property type="entry name" value="Chromo-like_dom_sf"/>
</dbReference>
<dbReference type="GO" id="GO:0003676">
    <property type="term" value="F:nucleic acid binding"/>
    <property type="evidence" value="ECO:0007669"/>
    <property type="project" value="InterPro"/>
</dbReference>
<proteinExistence type="predicted"/>
<protein>
    <submittedName>
        <fullName evidence="4">Uncharacterized protein</fullName>
    </submittedName>
</protein>
<dbReference type="Pfam" id="PF24626">
    <property type="entry name" value="SH3_Tf2-1"/>
    <property type="match status" value="1"/>
</dbReference>
<sequence length="372" mass="41675">MFIQHVYCLHGTPRRIISDRLVGSSQGLSSAYHPSTNGAAERANAMVERYLRSYVSFQQTDWVDLLPFAEVAYNNTVHSSTRYTPFKIVHGMEFIPIPEWSQEADSLHTPQTWISQITGLWGRVKEAQVKAEEAVKAQADKKRAEHKPFRVGDWMYFSTKYLRLKIPCKKLGPKYVGPFQVTKVINPVTIRLQLPSFLGRVHPVFHSSLLKPAHGPSYAKAPGPVVGSRYEVQEVLDSRVRRGRVQYLLRWKGYPLTDATWVGEEDINAPRLIRAFHHRCPGRPGIDGCNTICSTSPFSFPGGAIVGGPHVKPPGACHANGGGGMYKAAHHCRDPPCRLSPRPSPRLNRGSQRPIPGAHVLQRPCRCRRLQV</sequence>